<reference evidence="1 2" key="1">
    <citation type="submission" date="2020-12" db="EMBL/GenBank/DDBJ databases">
        <title>Concerted genomic and epigenomic changes stabilize Arabidopsis allopolyploids.</title>
        <authorList>
            <person name="Chen Z."/>
        </authorList>
    </citation>
    <scope>NUCLEOTIDE SEQUENCE [LARGE SCALE GENOMIC DNA]</scope>
    <source>
        <strain evidence="1">As9502</strain>
        <tissue evidence="1">Leaf</tissue>
    </source>
</reference>
<accession>A0A8T1ZZ88</accession>
<organism evidence="1 2">
    <name type="scientific">Arabidopsis suecica</name>
    <name type="common">Swedish thale-cress</name>
    <name type="synonym">Cardaminopsis suecica</name>
    <dbReference type="NCBI Taxonomy" id="45249"/>
    <lineage>
        <taxon>Eukaryota</taxon>
        <taxon>Viridiplantae</taxon>
        <taxon>Streptophyta</taxon>
        <taxon>Embryophyta</taxon>
        <taxon>Tracheophyta</taxon>
        <taxon>Spermatophyta</taxon>
        <taxon>Magnoliopsida</taxon>
        <taxon>eudicotyledons</taxon>
        <taxon>Gunneridae</taxon>
        <taxon>Pentapetalae</taxon>
        <taxon>rosids</taxon>
        <taxon>malvids</taxon>
        <taxon>Brassicales</taxon>
        <taxon>Brassicaceae</taxon>
        <taxon>Camelineae</taxon>
        <taxon>Arabidopsis</taxon>
    </lineage>
</organism>
<dbReference type="EMBL" id="JAEFBJ010000010">
    <property type="protein sequence ID" value="KAG7566288.1"/>
    <property type="molecule type" value="Genomic_DNA"/>
</dbReference>
<dbReference type="PANTHER" id="PTHR47937">
    <property type="entry name" value="PLASTID TRANSCRIPTIONALLY ACTIVE CHROMOSOME 2-LIKE PROTEIN"/>
    <property type="match status" value="1"/>
</dbReference>
<dbReference type="AlphaFoldDB" id="A0A8T1ZZ88"/>
<name>A0A8T1ZZ88_ARASU</name>
<dbReference type="Pfam" id="PF01535">
    <property type="entry name" value="PPR"/>
    <property type="match status" value="5"/>
</dbReference>
<dbReference type="InterPro" id="IPR052308">
    <property type="entry name" value="PPR_domain-containing"/>
</dbReference>
<evidence type="ECO:0000313" key="1">
    <source>
        <dbReference type="EMBL" id="KAG7566288.1"/>
    </source>
</evidence>
<dbReference type="OrthoDB" id="1108146at2759"/>
<dbReference type="InterPro" id="IPR002885">
    <property type="entry name" value="PPR_rpt"/>
</dbReference>
<dbReference type="PANTHER" id="PTHR47937:SF2">
    <property type="entry name" value="PENTATRICOPEPTIDE (PPR) REPEAT-CONTAINING PROTEIN, PF01535'-RELATED"/>
    <property type="match status" value="1"/>
</dbReference>
<keyword evidence="2" id="KW-1185">Reference proteome</keyword>
<sequence>MSLLRLRSALFLSSPIYQLRRQVSSLLLQNHTTPSSAATFPFAIPRDPSLPPLTLPTDLISKFDNIASHVLAKVEVLTDLSNLDAAAEYARLAVLSVPESTKNLKTKTQIAETCRLVIGAMCRKKRYEEAYELFHYFFNVNNVEPDFGCCSYVVSALSNQGRRDEAIRFYRRTIPYAHFIPDYNTLMNALIDAGRVDEAYSLFLGGFTYPVFIRGFLAHGNMDKANELFQDLKQHRESDPDRDFEMSQVAYMEHCFKQGKDEEAMEWYRSVLDKYCLKQDKDDEQGTVAKWKPKIGHKPADTVNTVLEVLLKYGKKTEAWSLFDKLCGNSDIEKNEAYELSDQETRCIMIRECFKTGEISKAMELARKEARAGCYTTLVERLVRQGMMSEAEEMFNEIFSSSDRIPRYSDIWIHRMMVDGFAKAGRFDDAHRFVNKIADISLGHVSGRFHCSSITGRDFLI</sequence>
<dbReference type="NCBIfam" id="TIGR00756">
    <property type="entry name" value="PPR"/>
    <property type="match status" value="2"/>
</dbReference>
<comment type="caution">
    <text evidence="1">The sequence shown here is derived from an EMBL/GenBank/DDBJ whole genome shotgun (WGS) entry which is preliminary data.</text>
</comment>
<dbReference type="Proteomes" id="UP000694251">
    <property type="component" value="Chromosome 10"/>
</dbReference>
<gene>
    <name evidence="1" type="ORF">ISN44_As10g028720</name>
</gene>
<protein>
    <submittedName>
        <fullName evidence="1">Pentatricopeptide repeat</fullName>
    </submittedName>
</protein>
<proteinExistence type="predicted"/>
<evidence type="ECO:0000313" key="2">
    <source>
        <dbReference type="Proteomes" id="UP000694251"/>
    </source>
</evidence>